<evidence type="ECO:0000256" key="5">
    <source>
        <dbReference type="ARBA" id="ARBA00022679"/>
    </source>
</evidence>
<dbReference type="GO" id="GO:0009423">
    <property type="term" value="P:chorismate biosynthetic process"/>
    <property type="evidence" value="ECO:0007669"/>
    <property type="project" value="UniProtKB-UniRule"/>
</dbReference>
<dbReference type="NCBIfam" id="NF010552">
    <property type="entry name" value="PRK13946.1"/>
    <property type="match status" value="1"/>
</dbReference>
<feature type="binding site" evidence="11">
    <location>
        <position position="32"/>
    </location>
    <ligand>
        <name>Mg(2+)</name>
        <dbReference type="ChEBI" id="CHEBI:18420"/>
    </ligand>
</feature>
<dbReference type="GO" id="GO:0000287">
    <property type="term" value="F:magnesium ion binding"/>
    <property type="evidence" value="ECO:0007669"/>
    <property type="project" value="UniProtKB-UniRule"/>
</dbReference>
<reference evidence="12" key="2">
    <citation type="submission" date="2020-09" db="EMBL/GenBank/DDBJ databases">
        <authorList>
            <person name="Sun Q."/>
            <person name="Zhou Y."/>
        </authorList>
    </citation>
    <scope>NUCLEOTIDE SEQUENCE</scope>
    <source>
        <strain evidence="12">CGMCC 1.15367</strain>
    </source>
</reference>
<dbReference type="RefSeq" id="WP_188910893.1">
    <property type="nucleotide sequence ID" value="NZ_BMIQ01000006.1"/>
</dbReference>
<evidence type="ECO:0000256" key="7">
    <source>
        <dbReference type="ARBA" id="ARBA00022777"/>
    </source>
</evidence>
<evidence type="ECO:0000313" key="13">
    <source>
        <dbReference type="Proteomes" id="UP000644699"/>
    </source>
</evidence>
<evidence type="ECO:0000256" key="9">
    <source>
        <dbReference type="ARBA" id="ARBA00023141"/>
    </source>
</evidence>
<evidence type="ECO:0000256" key="8">
    <source>
        <dbReference type="ARBA" id="ARBA00022840"/>
    </source>
</evidence>
<feature type="binding site" evidence="11">
    <location>
        <position position="153"/>
    </location>
    <ligand>
        <name>substrate</name>
    </ligand>
</feature>
<dbReference type="HAMAP" id="MF_00109">
    <property type="entry name" value="Shikimate_kinase"/>
    <property type="match status" value="1"/>
</dbReference>
<reference evidence="12" key="1">
    <citation type="journal article" date="2014" name="Int. J. Syst. Evol. Microbiol.">
        <title>Complete genome sequence of Corynebacterium casei LMG S-19264T (=DSM 44701T), isolated from a smear-ripened cheese.</title>
        <authorList>
            <consortium name="US DOE Joint Genome Institute (JGI-PGF)"/>
            <person name="Walter F."/>
            <person name="Albersmeier A."/>
            <person name="Kalinowski J."/>
            <person name="Ruckert C."/>
        </authorList>
    </citation>
    <scope>NUCLEOTIDE SEQUENCE</scope>
    <source>
        <strain evidence="12">CGMCC 1.15367</strain>
    </source>
</reference>
<comment type="pathway">
    <text evidence="1 11">Metabolic intermediate biosynthesis; chorismate biosynthesis; chorismate from D-erythrose 4-phosphate and phosphoenolpyruvate: step 5/7.</text>
</comment>
<keyword evidence="11" id="KW-0963">Cytoplasm</keyword>
<dbReference type="GO" id="GO:0005829">
    <property type="term" value="C:cytosol"/>
    <property type="evidence" value="ECO:0007669"/>
    <property type="project" value="TreeGrafter"/>
</dbReference>
<dbReference type="InterPro" id="IPR000623">
    <property type="entry name" value="Shikimate_kinase/TSH1"/>
</dbReference>
<feature type="binding site" evidence="11">
    <location>
        <position position="96"/>
    </location>
    <ligand>
        <name>substrate</name>
    </ligand>
</feature>
<dbReference type="PANTHER" id="PTHR21087:SF16">
    <property type="entry name" value="SHIKIMATE KINASE 1, CHLOROPLASTIC"/>
    <property type="match status" value="1"/>
</dbReference>
<dbReference type="PRINTS" id="PR01100">
    <property type="entry name" value="SHIKIMTKNASE"/>
</dbReference>
<feature type="binding site" evidence="11">
    <location>
        <begin position="28"/>
        <end position="33"/>
    </location>
    <ligand>
        <name>ATP</name>
        <dbReference type="ChEBI" id="CHEBI:30616"/>
    </ligand>
</feature>
<gene>
    <name evidence="11 12" type="primary">aroK</name>
    <name evidence="12" type="ORF">GCM10011390_35560</name>
</gene>
<evidence type="ECO:0000256" key="11">
    <source>
        <dbReference type="HAMAP-Rule" id="MF_00109"/>
    </source>
</evidence>
<keyword evidence="11" id="KW-0460">Magnesium</keyword>
<name>A0A916ZUH4_9HYPH</name>
<comment type="similarity">
    <text evidence="2 11">Belongs to the shikimate kinase family.</text>
</comment>
<dbReference type="AlphaFoldDB" id="A0A916ZUH4"/>
<feature type="binding site" evidence="11">
    <location>
        <position position="50"/>
    </location>
    <ligand>
        <name>substrate</name>
    </ligand>
</feature>
<evidence type="ECO:0000256" key="10">
    <source>
        <dbReference type="ARBA" id="ARBA00048567"/>
    </source>
</evidence>
<evidence type="ECO:0000256" key="1">
    <source>
        <dbReference type="ARBA" id="ARBA00004842"/>
    </source>
</evidence>
<keyword evidence="13" id="KW-1185">Reference proteome</keyword>
<dbReference type="InterPro" id="IPR023000">
    <property type="entry name" value="Shikimate_kinase_CS"/>
</dbReference>
<comment type="caution">
    <text evidence="12">The sequence shown here is derived from an EMBL/GenBank/DDBJ whole genome shotgun (WGS) entry which is preliminary data.</text>
</comment>
<dbReference type="EMBL" id="BMIQ01000006">
    <property type="protein sequence ID" value="GGE13374.1"/>
    <property type="molecule type" value="Genomic_DNA"/>
</dbReference>
<comment type="function">
    <text evidence="11">Catalyzes the specific phosphorylation of the 3-hydroxyl group of shikimic acid using ATP as a cosubstrate.</text>
</comment>
<comment type="caution">
    <text evidence="11">Lacks conserved residue(s) required for the propagation of feature annotation.</text>
</comment>
<evidence type="ECO:0000256" key="3">
    <source>
        <dbReference type="ARBA" id="ARBA00012154"/>
    </source>
</evidence>
<comment type="catalytic activity">
    <reaction evidence="10 11">
        <text>shikimate + ATP = 3-phosphoshikimate + ADP + H(+)</text>
        <dbReference type="Rhea" id="RHEA:13121"/>
        <dbReference type="ChEBI" id="CHEBI:15378"/>
        <dbReference type="ChEBI" id="CHEBI:30616"/>
        <dbReference type="ChEBI" id="CHEBI:36208"/>
        <dbReference type="ChEBI" id="CHEBI:145989"/>
        <dbReference type="ChEBI" id="CHEBI:456216"/>
        <dbReference type="EC" id="2.7.1.71"/>
    </reaction>
</comment>
<organism evidence="12 13">
    <name type="scientific">Aureimonas endophytica</name>
    <dbReference type="NCBI Taxonomy" id="2027858"/>
    <lineage>
        <taxon>Bacteria</taxon>
        <taxon>Pseudomonadati</taxon>
        <taxon>Pseudomonadota</taxon>
        <taxon>Alphaproteobacteria</taxon>
        <taxon>Hyphomicrobiales</taxon>
        <taxon>Aurantimonadaceae</taxon>
        <taxon>Aureimonas</taxon>
    </lineage>
</organism>
<keyword evidence="9 11" id="KW-0057">Aromatic amino acid biosynthesis</keyword>
<evidence type="ECO:0000256" key="2">
    <source>
        <dbReference type="ARBA" id="ARBA00006997"/>
    </source>
</evidence>
<evidence type="ECO:0000256" key="6">
    <source>
        <dbReference type="ARBA" id="ARBA00022741"/>
    </source>
</evidence>
<dbReference type="GO" id="GO:0008652">
    <property type="term" value="P:amino acid biosynthetic process"/>
    <property type="evidence" value="ECO:0007669"/>
    <property type="project" value="UniProtKB-KW"/>
</dbReference>
<keyword evidence="8 11" id="KW-0067">ATP-binding</keyword>
<dbReference type="PROSITE" id="PS01128">
    <property type="entry name" value="SHIKIMATE_KINASE"/>
    <property type="match status" value="1"/>
</dbReference>
<dbReference type="EC" id="2.7.1.71" evidence="3 11"/>
<feature type="binding site" evidence="11">
    <location>
        <position position="134"/>
    </location>
    <ligand>
        <name>ATP</name>
        <dbReference type="ChEBI" id="CHEBI:30616"/>
    </ligand>
</feature>
<dbReference type="Gene3D" id="3.40.50.300">
    <property type="entry name" value="P-loop containing nucleotide triphosphate hydrolases"/>
    <property type="match status" value="1"/>
</dbReference>
<dbReference type="GO" id="GO:0004765">
    <property type="term" value="F:shikimate kinase activity"/>
    <property type="evidence" value="ECO:0007669"/>
    <property type="project" value="UniProtKB-UniRule"/>
</dbReference>
<dbReference type="GO" id="GO:0009073">
    <property type="term" value="P:aromatic amino acid family biosynthetic process"/>
    <property type="evidence" value="ECO:0007669"/>
    <property type="project" value="UniProtKB-KW"/>
</dbReference>
<keyword evidence="6 11" id="KW-0547">Nucleotide-binding</keyword>
<protein>
    <recommendedName>
        <fullName evidence="3 11">Shikimate kinase</fullName>
        <shortName evidence="11">SK</shortName>
        <ecNumber evidence="3 11">2.7.1.71</ecNumber>
    </recommendedName>
</protein>
<feature type="binding site" evidence="11">
    <location>
        <position position="74"/>
    </location>
    <ligand>
        <name>substrate</name>
    </ligand>
</feature>
<keyword evidence="7 11" id="KW-0418">Kinase</keyword>
<dbReference type="PANTHER" id="PTHR21087">
    <property type="entry name" value="SHIKIMATE KINASE"/>
    <property type="match status" value="1"/>
</dbReference>
<comment type="cofactor">
    <cofactor evidence="11">
        <name>Mg(2+)</name>
        <dbReference type="ChEBI" id="CHEBI:18420"/>
    </cofactor>
    <text evidence="11">Binds 1 Mg(2+) ion per subunit.</text>
</comment>
<dbReference type="GO" id="GO:0005524">
    <property type="term" value="F:ATP binding"/>
    <property type="evidence" value="ECO:0007669"/>
    <property type="project" value="UniProtKB-UniRule"/>
</dbReference>
<accession>A0A916ZUH4</accession>
<proteinExistence type="inferred from homology"/>
<keyword evidence="5 11" id="KW-0808">Transferase</keyword>
<comment type="subcellular location">
    <subcellularLocation>
        <location evidence="11">Cytoplasm</location>
    </subcellularLocation>
</comment>
<evidence type="ECO:0000313" key="12">
    <source>
        <dbReference type="EMBL" id="GGE13374.1"/>
    </source>
</evidence>
<dbReference type="Proteomes" id="UP000644699">
    <property type="component" value="Unassembled WGS sequence"/>
</dbReference>
<dbReference type="Pfam" id="PF01202">
    <property type="entry name" value="SKI"/>
    <property type="match status" value="1"/>
</dbReference>
<keyword evidence="11" id="KW-0479">Metal-binding</keyword>
<dbReference type="CDD" id="cd00464">
    <property type="entry name" value="SK"/>
    <property type="match status" value="1"/>
</dbReference>
<comment type="subunit">
    <text evidence="11">Monomer.</text>
</comment>
<sequence>MQSVAPPRAEDITARLGSRSIVLVGLMGAGKSTVGRRLAQRLALPFHDSDTEIETAARMTIAELFSAYGETEFRALEARVVTRLAAEGPKVLATGGGAFIAEATRTALAASSITVWLKADLDILMERVMRRGNRPLLKTADPRATMRDLMERRYPIYALADITILSRQVKREVVAEEIVEALDRNLPAARGAEARA</sequence>
<dbReference type="InterPro" id="IPR027417">
    <property type="entry name" value="P-loop_NTPase"/>
</dbReference>
<keyword evidence="4 11" id="KW-0028">Amino-acid biosynthesis</keyword>
<dbReference type="InterPro" id="IPR031322">
    <property type="entry name" value="Shikimate/glucono_kinase"/>
</dbReference>
<evidence type="ECO:0000256" key="4">
    <source>
        <dbReference type="ARBA" id="ARBA00022605"/>
    </source>
</evidence>
<dbReference type="SUPFAM" id="SSF52540">
    <property type="entry name" value="P-loop containing nucleoside triphosphate hydrolases"/>
    <property type="match status" value="1"/>
</dbReference>